<keyword evidence="5" id="KW-0687">Ribonucleoprotein</keyword>
<dbReference type="AlphaFoldDB" id="A0A9P0M0M2"/>
<comment type="caution">
    <text evidence="9">The sequence shown here is derived from an EMBL/GenBank/DDBJ whole genome shotgun (WGS) entry which is preliminary data.</text>
</comment>
<dbReference type="GO" id="GO:0005763">
    <property type="term" value="C:mitochondrial small ribosomal subunit"/>
    <property type="evidence" value="ECO:0007669"/>
    <property type="project" value="InterPro"/>
</dbReference>
<comment type="subcellular location">
    <subcellularLocation>
        <location evidence="1">Mitochondrion</location>
    </subcellularLocation>
</comment>
<dbReference type="Proteomes" id="UP001152888">
    <property type="component" value="Unassembled WGS sequence"/>
</dbReference>
<dbReference type="SUPFAM" id="SSF54999">
    <property type="entry name" value="Ribosomal protein S10"/>
    <property type="match status" value="1"/>
</dbReference>
<evidence type="ECO:0000256" key="2">
    <source>
        <dbReference type="ARBA" id="ARBA00007102"/>
    </source>
</evidence>
<organism evidence="9 10">
    <name type="scientific">Acanthoscelides obtectus</name>
    <name type="common">Bean weevil</name>
    <name type="synonym">Bruchus obtectus</name>
    <dbReference type="NCBI Taxonomy" id="200917"/>
    <lineage>
        <taxon>Eukaryota</taxon>
        <taxon>Metazoa</taxon>
        <taxon>Ecdysozoa</taxon>
        <taxon>Arthropoda</taxon>
        <taxon>Hexapoda</taxon>
        <taxon>Insecta</taxon>
        <taxon>Pterygota</taxon>
        <taxon>Neoptera</taxon>
        <taxon>Endopterygota</taxon>
        <taxon>Coleoptera</taxon>
        <taxon>Polyphaga</taxon>
        <taxon>Cucujiformia</taxon>
        <taxon>Chrysomeloidea</taxon>
        <taxon>Chrysomelidae</taxon>
        <taxon>Bruchinae</taxon>
        <taxon>Bruchini</taxon>
        <taxon>Acanthoscelides</taxon>
    </lineage>
</organism>
<keyword evidence="10" id="KW-1185">Reference proteome</keyword>
<proteinExistence type="inferred from homology"/>
<reference evidence="9" key="1">
    <citation type="submission" date="2022-03" db="EMBL/GenBank/DDBJ databases">
        <authorList>
            <person name="Sayadi A."/>
        </authorList>
    </citation>
    <scope>NUCLEOTIDE SEQUENCE</scope>
</reference>
<evidence type="ECO:0000313" key="9">
    <source>
        <dbReference type="EMBL" id="CAH2006331.1"/>
    </source>
</evidence>
<keyword evidence="3" id="KW-0689">Ribosomal protein</keyword>
<dbReference type="InterPro" id="IPR036838">
    <property type="entry name" value="Ribosomal_uS10_dom_sf"/>
</dbReference>
<evidence type="ECO:0000259" key="8">
    <source>
        <dbReference type="SMART" id="SM01403"/>
    </source>
</evidence>
<dbReference type="PANTHER" id="PTHR13334">
    <property type="entry name" value="MITOCHONDRIAL 28S RIBOSOMAL PROTEIN S10"/>
    <property type="match status" value="1"/>
</dbReference>
<evidence type="ECO:0000256" key="7">
    <source>
        <dbReference type="ARBA" id="ARBA00035544"/>
    </source>
</evidence>
<dbReference type="InterPro" id="IPR027486">
    <property type="entry name" value="Ribosomal_uS10_dom"/>
</dbReference>
<dbReference type="Pfam" id="PF00338">
    <property type="entry name" value="Ribosomal_S10"/>
    <property type="match status" value="1"/>
</dbReference>
<comment type="similarity">
    <text evidence="2">Belongs to the universal ribosomal protein uS10 family.</text>
</comment>
<accession>A0A9P0M0M2</accession>
<evidence type="ECO:0000256" key="5">
    <source>
        <dbReference type="ARBA" id="ARBA00023274"/>
    </source>
</evidence>
<evidence type="ECO:0000256" key="6">
    <source>
        <dbReference type="ARBA" id="ARBA00035261"/>
    </source>
</evidence>
<keyword evidence="4" id="KW-0496">Mitochondrion</keyword>
<evidence type="ECO:0000256" key="1">
    <source>
        <dbReference type="ARBA" id="ARBA00004173"/>
    </source>
</evidence>
<feature type="domain" description="Small ribosomal subunit protein uS10" evidence="8">
    <location>
        <begin position="56"/>
        <end position="153"/>
    </location>
</feature>
<dbReference type="PANTHER" id="PTHR13334:SF4">
    <property type="entry name" value="SMALL RIBOSOMAL SUBUNIT PROTEIN US10M"/>
    <property type="match status" value="1"/>
</dbReference>
<sequence>MGKNNKKYLSLFVFQNFLKQFSRIQNVSCYAPRNLSALATAKSVVQEPDKLYKVVELELRGNDPAVLKSFCKFASTTGQHLEIDCKTWNMRKPTHERFTVLKCVHIYKKHRVQYEYRTYYSFVQYKRVTGSTADTLLEYIERNLPEGVSLKATKVEVQELPDYLSPPKDVEKTIEAN</sequence>
<dbReference type="SMART" id="SM01403">
    <property type="entry name" value="Ribosomal_S10"/>
    <property type="match status" value="1"/>
</dbReference>
<protein>
    <recommendedName>
        <fullName evidence="6">Small ribosomal subunit protein uS10m</fullName>
    </recommendedName>
    <alternativeName>
        <fullName evidence="7">28S ribosomal protein S10, mitochondrial</fullName>
    </alternativeName>
</protein>
<dbReference type="InterPro" id="IPR040055">
    <property type="entry name" value="Ribosomal_uS10m"/>
</dbReference>
<dbReference type="Gene3D" id="3.30.70.600">
    <property type="entry name" value="Ribosomal protein S10 domain"/>
    <property type="match status" value="1"/>
</dbReference>
<evidence type="ECO:0000313" key="10">
    <source>
        <dbReference type="Proteomes" id="UP001152888"/>
    </source>
</evidence>
<name>A0A9P0M0M2_ACAOB</name>
<dbReference type="EMBL" id="CAKOFQ010007682">
    <property type="protein sequence ID" value="CAH2006331.1"/>
    <property type="molecule type" value="Genomic_DNA"/>
</dbReference>
<evidence type="ECO:0000256" key="3">
    <source>
        <dbReference type="ARBA" id="ARBA00022980"/>
    </source>
</evidence>
<gene>
    <name evidence="9" type="ORF">ACAOBT_LOCUS29032</name>
</gene>
<evidence type="ECO:0000256" key="4">
    <source>
        <dbReference type="ARBA" id="ARBA00023128"/>
    </source>
</evidence>
<dbReference type="OrthoDB" id="366214at2759"/>